<dbReference type="Gene3D" id="2.60.40.1930">
    <property type="match status" value="1"/>
</dbReference>
<gene>
    <name evidence="8" type="ORF">CKO42_01380</name>
</gene>
<dbReference type="SUPFAM" id="SSF48239">
    <property type="entry name" value="Terpenoid cyclases/Protein prenyltransferases"/>
    <property type="match status" value="1"/>
</dbReference>
<dbReference type="Pfam" id="PF00207">
    <property type="entry name" value="A2M"/>
    <property type="match status" value="1"/>
</dbReference>
<dbReference type="EMBL" id="NRRY01000002">
    <property type="protein sequence ID" value="MBK1617122.1"/>
    <property type="molecule type" value="Genomic_DNA"/>
</dbReference>
<feature type="region of interest" description="Disordered" evidence="5">
    <location>
        <begin position="59"/>
        <end position="84"/>
    </location>
</feature>
<dbReference type="Gene3D" id="3.50.4.10">
    <property type="entry name" value="Hepatocyte Growth Factor"/>
    <property type="match status" value="1"/>
</dbReference>
<dbReference type="SMART" id="SM01359">
    <property type="entry name" value="A2M_N_2"/>
    <property type="match status" value="1"/>
</dbReference>
<dbReference type="Pfam" id="PF17973">
    <property type="entry name" value="bMG10"/>
    <property type="match status" value="1"/>
</dbReference>
<dbReference type="Pfam" id="PF17972">
    <property type="entry name" value="bMG5"/>
    <property type="match status" value="1"/>
</dbReference>
<dbReference type="SUPFAM" id="SSF57414">
    <property type="entry name" value="Hairpin loop containing domain-like"/>
    <property type="match status" value="1"/>
</dbReference>
<feature type="compositionally biased region" description="Low complexity" evidence="5">
    <location>
        <begin position="59"/>
        <end position="79"/>
    </location>
</feature>
<dbReference type="PROSITE" id="PS50948">
    <property type="entry name" value="PAN"/>
    <property type="match status" value="1"/>
</dbReference>
<evidence type="ECO:0000256" key="6">
    <source>
        <dbReference type="SAM" id="SignalP"/>
    </source>
</evidence>
<dbReference type="SMART" id="SM01360">
    <property type="entry name" value="A2M"/>
    <property type="match status" value="1"/>
</dbReference>
<dbReference type="InterPro" id="IPR051802">
    <property type="entry name" value="YfhM-like"/>
</dbReference>
<comment type="caution">
    <text evidence="8">The sequence shown here is derived from an EMBL/GenBank/DDBJ whole genome shotgun (WGS) entry which is preliminary data.</text>
</comment>
<evidence type="ECO:0000313" key="8">
    <source>
        <dbReference type="EMBL" id="MBK1617122.1"/>
    </source>
</evidence>
<evidence type="ECO:0000256" key="2">
    <source>
        <dbReference type="ARBA" id="ARBA00022729"/>
    </source>
</evidence>
<dbReference type="Pfam" id="PF21142">
    <property type="entry name" value="A2M_bMG2"/>
    <property type="match status" value="1"/>
</dbReference>
<name>A0A9X0W5E9_9GAMM</name>
<feature type="region of interest" description="Disordered" evidence="5">
    <location>
        <begin position="1008"/>
        <end position="1034"/>
    </location>
</feature>
<evidence type="ECO:0000256" key="1">
    <source>
        <dbReference type="ARBA" id="ARBA00010556"/>
    </source>
</evidence>
<organism evidence="8 9">
    <name type="scientific">Lamprobacter modestohalophilus</name>
    <dbReference type="NCBI Taxonomy" id="1064514"/>
    <lineage>
        <taxon>Bacteria</taxon>
        <taxon>Pseudomonadati</taxon>
        <taxon>Pseudomonadota</taxon>
        <taxon>Gammaproteobacteria</taxon>
        <taxon>Chromatiales</taxon>
        <taxon>Chromatiaceae</taxon>
        <taxon>Lamprobacter</taxon>
    </lineage>
</organism>
<feature type="domain" description="Apple" evidence="7">
    <location>
        <begin position="86"/>
        <end position="160"/>
    </location>
</feature>
<dbReference type="InterPro" id="IPR049120">
    <property type="entry name" value="A2M_bMG2"/>
</dbReference>
<evidence type="ECO:0000256" key="4">
    <source>
        <dbReference type="ARBA" id="ARBA00023157"/>
    </source>
</evidence>
<evidence type="ECO:0000256" key="5">
    <source>
        <dbReference type="SAM" id="MobiDB-lite"/>
    </source>
</evidence>
<feature type="compositionally biased region" description="Basic and acidic residues" evidence="5">
    <location>
        <begin position="1019"/>
        <end position="1034"/>
    </location>
</feature>
<accession>A0A9X0W5E9</accession>
<dbReference type="InterPro" id="IPR002890">
    <property type="entry name" value="MG2"/>
</dbReference>
<dbReference type="InterPro" id="IPR021868">
    <property type="entry name" value="Alpha_2_Macroglob_MG3"/>
</dbReference>
<dbReference type="Pfam" id="PF17962">
    <property type="entry name" value="bMG6"/>
    <property type="match status" value="1"/>
</dbReference>
<dbReference type="Pfam" id="PF11974">
    <property type="entry name" value="bMG3"/>
    <property type="match status" value="1"/>
</dbReference>
<dbReference type="InterPro" id="IPR011625">
    <property type="entry name" value="A2M_N_BRD"/>
</dbReference>
<evidence type="ECO:0000313" key="9">
    <source>
        <dbReference type="Proteomes" id="UP001138768"/>
    </source>
</evidence>
<dbReference type="PANTHER" id="PTHR40094:SF1">
    <property type="entry name" value="UBIQUITIN DOMAIN-CONTAINING PROTEIN"/>
    <property type="match status" value="1"/>
</dbReference>
<dbReference type="InterPro" id="IPR000177">
    <property type="entry name" value="Apple"/>
</dbReference>
<proteinExistence type="inferred from homology"/>
<dbReference type="SMART" id="SM00223">
    <property type="entry name" value="APPLE"/>
    <property type="match status" value="1"/>
</dbReference>
<dbReference type="CDD" id="cd01100">
    <property type="entry name" value="APPLE_Factor_XI_like"/>
    <property type="match status" value="1"/>
</dbReference>
<comment type="similarity">
    <text evidence="1">Belongs to the protease inhibitor I39 (alpha-2-macroglobulin) family. Bacterial alpha-2-macroglobulin subfamily.</text>
</comment>
<protein>
    <recommendedName>
        <fullName evidence="7">Apple domain-containing protein</fullName>
    </recommendedName>
</protein>
<dbReference type="Pfam" id="PF14295">
    <property type="entry name" value="PAN_4"/>
    <property type="match status" value="1"/>
</dbReference>
<dbReference type="Pfam" id="PF07703">
    <property type="entry name" value="A2M_BRD"/>
    <property type="match status" value="1"/>
</dbReference>
<dbReference type="GO" id="GO:0005576">
    <property type="term" value="C:extracellular region"/>
    <property type="evidence" value="ECO:0007669"/>
    <property type="project" value="InterPro"/>
</dbReference>
<dbReference type="Proteomes" id="UP001138768">
    <property type="component" value="Unassembled WGS sequence"/>
</dbReference>
<feature type="chain" id="PRO_5040788658" description="Apple domain-containing protein" evidence="6">
    <location>
        <begin position="29"/>
        <end position="2040"/>
    </location>
</feature>
<sequence>MVFRLGKISALLARGLALSMMVASMAMALQTSATTGDHAADSTLRIAQAGAQAELAHEAATQTAAQPQPPATQTAAKPAVKQNGDEPQRRLVVIRGADYFGHDYDTLQEVGLDDCEAACLADERCRAFTFNRNAGWCFLKSSFGELRAFDGAVSGYIQTGPLETGDQRAQRRSELAFLPIGYRDEADELRRRIADAEDQSGAGGGLDEIRGQAEQALADNDPRAATARYRIALRLAPDDVGLWQRLSEAAMAVQTNDWSERRQVQQEATAAAINAYLSATEVGERARTLALIGRSLEARSAWRPAIRAERASLALVDDPALRARLDQLVAEHGFRIIDHQVSSDARNPRICIRFSDPLARDGVELADYLELDVPGLAIEPEAEQLCIDGVEHGERYRIRVRAGLPANDGERLAKPVTLEVYVRDRSPSVRFPGRAYVLPSGGAAALPVVTVNTRLLDAALYRVGDRALGGFLNDETLLAQLSAYQTDDIAETSGERLWKGQIETRSELNQEVTTSVPVAELLAGLSDGTQTGSATQGLRPGAYILTARPADALASDDQATQWFVVSDLGLTALSADDGLHAFVRSLSSAEPLADVRLQLLARNQQVLGEAKTDAQGHARFEPGLLRGQGGNRPALLVAEGEDTDYGFLDLKASPFDLSDRGVNGRPAAQPIDTYLVSERGIYRPGESVVLTALTRDPRADAVTGVPLTFVLKRPDGVEQQRALIQDQGLGGYQLRLPLLKDAMRGTWQAEAYADPKAEVLARTNFLVEDFEPERLDFSVEPSAPALDPAAPPSLSIDARFLYGAPAANLEVSGMTRVTLADGLTDWPGWQFGLASETVEDRSEPLPGAETDAAGQAQLGVELPVLVASTRPLQAQIDVQVLDGGGRPVERNLSLPVLDQRARVGIKPLFEGAVDQGSNARFAVMVLGADGAPMAADGLRWTLSRVQTSYQWYRTDGDWRYEPIVSRTRVASGDLAVGADPSALAQLEAPVDWGGYELRVEGAAGNAVNAGNAGNAGSKMNERGAGHDGNQRSNRDSLNAVREGRADGPLIPASFGFEAGWYVAPKAFDTPDVLKVSLDKPEYRIGEQAQVRLEPRFPGLALVMVIGGDGLVSMHPAEVPEAGTSVAVPVTADWGPGAYVTAILYRGMDLQARRMPRRAIGLHWAGVDPQQRRLALALDAPEQARPREPLNLSVQIENLAPDEAAFATLAAVDVGILNLTRFKSWSPTQWYFGQRRLGAELRDLYGQLIDRMQGEPGRLRTGSGAGQLMSFEGPPPSEALVAFQTEPLRLSADGRAEASFDLPDFNGQVRLMAMAWSATGIGQAAADVLVRDPIVVSAAMPRFLAPGDRSRILLELAHVEGPAGPIEVSLTSNGNALRVENDGTPMLLEIPEQGRAQLAFTLEALSEVPAPSDNELLIRLVTPTGEELTKQLLLGVRNLEPAVARTQSILLEPGAPPFQLQTLLAEDTGLLPGSASWSLSISGAGALDVPGLLWSLDQYPFGCVEQLTSRALPLLYLDQIASSAGLTADGAALQSALRRDAGANARLPADAEGASASASASASLSTDAGDADASARLPTDVGADDASASLPANADDAGVPARIRKAIAEILAHQSSTGGFGLWQPGPGDLWLDAYVTDFLTRAREQGYQVQSTAFNNALDNLSNQLSYAADFKDGGEGIAYALSVLARNARIPVGDLRYYLETKLNAFATPMARAQLGAALALFGETERAATALRSAQTLWEQQPASTSWRADFGSHLRDGAALLSLAAEVGGNAIDISALGSQLERVWANTDYPSTQDQAWMLLAAHALMEGAAKPRLSVNGQPRDGAFFRRGQLTDLTSEPAQANDAAADVGLALEIVNAVPALAIANAGDRPLTAMLTRSGIPLVPAPAGGNGYSIERSYYDLDGRRLDPAQFTQGDRLVALITVSADQRRAARLLINDPLPAGFEIDNPHLLRSGAIEGLPWLNLVTEPAHVAFGSDRFVAAVDRQRNDPSSFQLAYVLRAISPGRFAHPAAQVEAMYQPSFRARTASGILSITAPE</sequence>
<dbReference type="InterPro" id="IPR041203">
    <property type="entry name" value="Bact_A2M_MG5"/>
</dbReference>
<dbReference type="GO" id="GO:0004866">
    <property type="term" value="F:endopeptidase inhibitor activity"/>
    <property type="evidence" value="ECO:0007669"/>
    <property type="project" value="InterPro"/>
</dbReference>
<dbReference type="InterPro" id="IPR008930">
    <property type="entry name" value="Terpenoid_cyclase/PrenylTrfase"/>
</dbReference>
<keyword evidence="3" id="KW-0677">Repeat</keyword>
<dbReference type="InterPro" id="IPR041246">
    <property type="entry name" value="Bact_MG10"/>
</dbReference>
<dbReference type="CDD" id="cd02891">
    <property type="entry name" value="A2M_like"/>
    <property type="match status" value="1"/>
</dbReference>
<dbReference type="InterPro" id="IPR003609">
    <property type="entry name" value="Pan_app"/>
</dbReference>
<evidence type="ECO:0000259" key="7">
    <source>
        <dbReference type="PROSITE" id="PS50948"/>
    </source>
</evidence>
<reference evidence="8 9" key="1">
    <citation type="journal article" date="2020" name="Microorganisms">
        <title>Osmotic Adaptation and Compatible Solute Biosynthesis of Phototrophic Bacteria as Revealed from Genome Analyses.</title>
        <authorList>
            <person name="Imhoff J.F."/>
            <person name="Rahn T."/>
            <person name="Kunzel S."/>
            <person name="Keller A."/>
            <person name="Neulinger S.C."/>
        </authorList>
    </citation>
    <scope>NUCLEOTIDE SEQUENCE [LARGE SCALE GENOMIC DNA]</scope>
    <source>
        <strain evidence="8 9">DSM 25653</strain>
    </source>
</reference>
<dbReference type="SMART" id="SM01419">
    <property type="entry name" value="Thiol-ester_cl"/>
    <property type="match status" value="1"/>
</dbReference>
<evidence type="ECO:0000256" key="3">
    <source>
        <dbReference type="ARBA" id="ARBA00022737"/>
    </source>
</evidence>
<keyword evidence="4" id="KW-1015">Disulfide bond</keyword>
<dbReference type="RefSeq" id="WP_200237198.1">
    <property type="nucleotide sequence ID" value="NZ_NRRY01000002.1"/>
</dbReference>
<dbReference type="GO" id="GO:0006508">
    <property type="term" value="P:proteolysis"/>
    <property type="evidence" value="ECO:0007669"/>
    <property type="project" value="InterPro"/>
</dbReference>
<keyword evidence="2 6" id="KW-0732">Signal</keyword>
<dbReference type="InterPro" id="IPR047565">
    <property type="entry name" value="Alpha-macroglob_thiol-ester_cl"/>
</dbReference>
<dbReference type="Pfam" id="PF01835">
    <property type="entry name" value="MG2"/>
    <property type="match status" value="1"/>
</dbReference>
<keyword evidence="9" id="KW-1185">Reference proteome</keyword>
<dbReference type="Gene3D" id="1.50.10.20">
    <property type="match status" value="1"/>
</dbReference>
<feature type="region of interest" description="Disordered" evidence="5">
    <location>
        <begin position="1568"/>
        <end position="1594"/>
    </location>
</feature>
<feature type="signal peptide" evidence="6">
    <location>
        <begin position="1"/>
        <end position="28"/>
    </location>
</feature>
<dbReference type="InterPro" id="IPR041462">
    <property type="entry name" value="Bact_A2M_MG6"/>
</dbReference>
<dbReference type="PANTHER" id="PTHR40094">
    <property type="entry name" value="ALPHA-2-MACROGLOBULIN HOMOLOG"/>
    <property type="match status" value="1"/>
</dbReference>
<dbReference type="InterPro" id="IPR001599">
    <property type="entry name" value="Macroglobln_a2"/>
</dbReference>